<name>A0A918SDF2_9FLAO</name>
<feature type="domain" description="Lipoyl-binding" evidence="2">
    <location>
        <begin position="65"/>
        <end position="142"/>
    </location>
</feature>
<dbReference type="FunFam" id="2.40.50.100:FF:000003">
    <property type="entry name" value="Acetyl-CoA carboxylase biotin carboxyl carrier protein"/>
    <property type="match status" value="1"/>
</dbReference>
<dbReference type="PROSITE" id="PS50968">
    <property type="entry name" value="BIOTINYL_LIPOYL"/>
    <property type="match status" value="1"/>
</dbReference>
<dbReference type="PROSITE" id="PS00188">
    <property type="entry name" value="BIOTIN"/>
    <property type="match status" value="1"/>
</dbReference>
<gene>
    <name evidence="3" type="ORF">GCM10007103_17540</name>
</gene>
<dbReference type="EMBL" id="BMXB01000005">
    <property type="protein sequence ID" value="GHA36504.1"/>
    <property type="molecule type" value="Genomic_DNA"/>
</dbReference>
<protein>
    <submittedName>
        <fullName evidence="3">Acetyl-CoA carboxylase biotin carboxyl carrier protein subunit</fullName>
    </submittedName>
</protein>
<dbReference type="InterPro" id="IPR050709">
    <property type="entry name" value="Biotin_Carboxyl_Carrier/Decarb"/>
</dbReference>
<dbReference type="Pfam" id="PF00364">
    <property type="entry name" value="Biotin_lipoyl"/>
    <property type="match status" value="1"/>
</dbReference>
<keyword evidence="4" id="KW-1185">Reference proteome</keyword>
<dbReference type="CDD" id="cd06850">
    <property type="entry name" value="biotinyl_domain"/>
    <property type="match status" value="1"/>
</dbReference>
<keyword evidence="1" id="KW-0092">Biotin</keyword>
<organism evidence="3 4">
    <name type="scientific">Salinimicrobium marinum</name>
    <dbReference type="NCBI Taxonomy" id="680283"/>
    <lineage>
        <taxon>Bacteria</taxon>
        <taxon>Pseudomonadati</taxon>
        <taxon>Bacteroidota</taxon>
        <taxon>Flavobacteriia</taxon>
        <taxon>Flavobacteriales</taxon>
        <taxon>Flavobacteriaceae</taxon>
        <taxon>Salinimicrobium</taxon>
    </lineage>
</organism>
<dbReference type="InterPro" id="IPR011053">
    <property type="entry name" value="Single_hybrid_motif"/>
</dbReference>
<dbReference type="PANTHER" id="PTHR45266">
    <property type="entry name" value="OXALOACETATE DECARBOXYLASE ALPHA CHAIN"/>
    <property type="match status" value="1"/>
</dbReference>
<evidence type="ECO:0000313" key="3">
    <source>
        <dbReference type="EMBL" id="GHA36504.1"/>
    </source>
</evidence>
<sequence length="142" mass="15819">MKKFDFKINGNNYSVHLKEFDEEVATIQVNGTEYKVEVQLENRKPMKTPKLVREKVARQPGEGQIKKLESSGGFQVLAPLPGSIFKLKVKEGDSVAKGDELLILEAMKMENHILADEAGVIKDLKIKEGDSVLQNDLLLVIG</sequence>
<dbReference type="InterPro" id="IPR000089">
    <property type="entry name" value="Biotin_lipoyl"/>
</dbReference>
<dbReference type="RefSeq" id="WP_189604359.1">
    <property type="nucleotide sequence ID" value="NZ_BMXB01000005.1"/>
</dbReference>
<proteinExistence type="predicted"/>
<comment type="caution">
    <text evidence="3">The sequence shown here is derived from an EMBL/GenBank/DDBJ whole genome shotgun (WGS) entry which is preliminary data.</text>
</comment>
<dbReference type="PANTHER" id="PTHR45266:SF3">
    <property type="entry name" value="OXALOACETATE DECARBOXYLASE ALPHA CHAIN"/>
    <property type="match status" value="1"/>
</dbReference>
<evidence type="ECO:0000259" key="2">
    <source>
        <dbReference type="PROSITE" id="PS50968"/>
    </source>
</evidence>
<evidence type="ECO:0000313" key="4">
    <source>
        <dbReference type="Proteomes" id="UP000610456"/>
    </source>
</evidence>
<dbReference type="AlphaFoldDB" id="A0A918SDF2"/>
<dbReference type="Gene3D" id="2.40.50.100">
    <property type="match status" value="1"/>
</dbReference>
<dbReference type="InterPro" id="IPR001882">
    <property type="entry name" value="Biotin_BS"/>
</dbReference>
<evidence type="ECO:0000256" key="1">
    <source>
        <dbReference type="ARBA" id="ARBA00023267"/>
    </source>
</evidence>
<accession>A0A918SDF2</accession>
<dbReference type="Proteomes" id="UP000610456">
    <property type="component" value="Unassembled WGS sequence"/>
</dbReference>
<dbReference type="SUPFAM" id="SSF51230">
    <property type="entry name" value="Single hybrid motif"/>
    <property type="match status" value="1"/>
</dbReference>
<reference evidence="3" key="2">
    <citation type="submission" date="2020-09" db="EMBL/GenBank/DDBJ databases">
        <authorList>
            <person name="Sun Q."/>
            <person name="Kim S."/>
        </authorList>
    </citation>
    <scope>NUCLEOTIDE SEQUENCE</scope>
    <source>
        <strain evidence="3">KCTC 12719</strain>
    </source>
</reference>
<reference evidence="3" key="1">
    <citation type="journal article" date="2014" name="Int. J. Syst. Evol. Microbiol.">
        <title>Complete genome sequence of Corynebacterium casei LMG S-19264T (=DSM 44701T), isolated from a smear-ripened cheese.</title>
        <authorList>
            <consortium name="US DOE Joint Genome Institute (JGI-PGF)"/>
            <person name="Walter F."/>
            <person name="Albersmeier A."/>
            <person name="Kalinowski J."/>
            <person name="Ruckert C."/>
        </authorList>
    </citation>
    <scope>NUCLEOTIDE SEQUENCE</scope>
    <source>
        <strain evidence="3">KCTC 12719</strain>
    </source>
</reference>